<evidence type="ECO:0000313" key="1">
    <source>
        <dbReference type="EMBL" id="JAS23183.1"/>
    </source>
</evidence>
<protein>
    <submittedName>
        <fullName evidence="1">Uncharacterized protein</fullName>
    </submittedName>
</protein>
<sequence>MDRNNYKLETAFLSVTPKSNLDEITKHVSNNDSYTYDSEPPKISVLEKFNSRPKKNRSKSMPFDRQCTSLVESVSNADDKCFVLNDCAVQFVKGSFGEDSISSRYGKMFVRRPKTRPGRMTTALS</sequence>
<dbReference type="AlphaFoldDB" id="A0A1B6DBW4"/>
<proteinExistence type="predicted"/>
<accession>A0A1B6DBW4</accession>
<gene>
    <name evidence="1" type="ORF">g.45760</name>
</gene>
<feature type="non-terminal residue" evidence="1">
    <location>
        <position position="125"/>
    </location>
</feature>
<organism evidence="1">
    <name type="scientific">Clastoptera arizonana</name>
    <name type="common">Arizona spittle bug</name>
    <dbReference type="NCBI Taxonomy" id="38151"/>
    <lineage>
        <taxon>Eukaryota</taxon>
        <taxon>Metazoa</taxon>
        <taxon>Ecdysozoa</taxon>
        <taxon>Arthropoda</taxon>
        <taxon>Hexapoda</taxon>
        <taxon>Insecta</taxon>
        <taxon>Pterygota</taxon>
        <taxon>Neoptera</taxon>
        <taxon>Paraneoptera</taxon>
        <taxon>Hemiptera</taxon>
        <taxon>Auchenorrhyncha</taxon>
        <taxon>Cercopoidea</taxon>
        <taxon>Clastopteridae</taxon>
        <taxon>Clastoptera</taxon>
    </lineage>
</organism>
<name>A0A1B6DBW4_9HEMI</name>
<dbReference type="EMBL" id="GEDC01014115">
    <property type="protein sequence ID" value="JAS23183.1"/>
    <property type="molecule type" value="Transcribed_RNA"/>
</dbReference>
<reference evidence="1" key="1">
    <citation type="submission" date="2015-12" db="EMBL/GenBank/DDBJ databases">
        <title>De novo transcriptome assembly of four potential Pierce s Disease insect vectors from Arizona vineyards.</title>
        <authorList>
            <person name="Tassone E.E."/>
        </authorList>
    </citation>
    <scope>NUCLEOTIDE SEQUENCE</scope>
</reference>